<reference evidence="14" key="4">
    <citation type="submission" date="2025-09" db="UniProtKB">
        <authorList>
            <consortium name="Ensembl"/>
        </authorList>
    </citation>
    <scope>IDENTIFICATION</scope>
    <source>
        <strain evidence="14">JP 163 A</strain>
    </source>
</reference>
<dbReference type="SUPFAM" id="SSF47986">
    <property type="entry name" value="DEATH domain"/>
    <property type="match status" value="1"/>
</dbReference>
<dbReference type="GO" id="GO:0097169">
    <property type="term" value="C:AIM2 inflammasome complex"/>
    <property type="evidence" value="ECO:0007669"/>
    <property type="project" value="TreeGrafter"/>
</dbReference>
<dbReference type="Ensembl" id="ENSXMAT00000018310.2">
    <property type="protein sequence ID" value="ENSXMAP00000018283.2"/>
    <property type="gene ID" value="ENSXMAG00000018234.2"/>
</dbReference>
<dbReference type="InterPro" id="IPR002398">
    <property type="entry name" value="Pept_C14"/>
</dbReference>
<dbReference type="InterPro" id="IPR011600">
    <property type="entry name" value="Pept_C14_caspase"/>
</dbReference>
<dbReference type="PANTHER" id="PTHR47901:SF3">
    <property type="entry name" value="CASPASE-1"/>
    <property type="match status" value="1"/>
</dbReference>
<feature type="domain" description="Caspase family p10" evidence="10">
    <location>
        <begin position="273"/>
        <end position="359"/>
    </location>
</feature>
<evidence type="ECO:0000256" key="6">
    <source>
        <dbReference type="ARBA" id="ARBA00022807"/>
    </source>
</evidence>
<evidence type="ECO:0000256" key="9">
    <source>
        <dbReference type="SAM" id="MobiDB-lite"/>
    </source>
</evidence>
<evidence type="ECO:0000313" key="14">
    <source>
        <dbReference type="Ensembl" id="ENSXMAP00000018283.2"/>
    </source>
</evidence>
<dbReference type="InterPro" id="IPR015917">
    <property type="entry name" value="Pept_C14A"/>
</dbReference>
<dbReference type="Pfam" id="PF13553">
    <property type="entry name" value="FIIND"/>
    <property type="match status" value="1"/>
</dbReference>
<comment type="similarity">
    <text evidence="2 8">Belongs to the peptidase C14A family.</text>
</comment>
<dbReference type="Proteomes" id="UP000002852">
    <property type="component" value="Unassembled WGS sequence"/>
</dbReference>
<dbReference type="Gene3D" id="3.40.50.1460">
    <property type="match status" value="1"/>
</dbReference>
<dbReference type="PROSITE" id="PS50207">
    <property type="entry name" value="CASPASE_P10"/>
    <property type="match status" value="1"/>
</dbReference>
<feature type="compositionally biased region" description="Acidic residues" evidence="9">
    <location>
        <begin position="402"/>
        <end position="418"/>
    </location>
</feature>
<dbReference type="InterPro" id="IPR002138">
    <property type="entry name" value="Pept_C14_p10"/>
</dbReference>
<dbReference type="SMART" id="SM00115">
    <property type="entry name" value="CASc"/>
    <property type="match status" value="1"/>
</dbReference>
<evidence type="ECO:0000313" key="15">
    <source>
        <dbReference type="Proteomes" id="UP000002852"/>
    </source>
</evidence>
<evidence type="ECO:0000256" key="2">
    <source>
        <dbReference type="ARBA" id="ARBA00010134"/>
    </source>
</evidence>
<evidence type="ECO:0000256" key="7">
    <source>
        <dbReference type="ARBA" id="ARBA00023145"/>
    </source>
</evidence>
<evidence type="ECO:0000256" key="5">
    <source>
        <dbReference type="ARBA" id="ARBA00022801"/>
    </source>
</evidence>
<dbReference type="AlphaFoldDB" id="M4AUY8"/>
<dbReference type="Pfam" id="PF23679">
    <property type="entry name" value="UPA-FIIND"/>
    <property type="match status" value="1"/>
</dbReference>
<name>M4AUY8_XIPMA</name>
<dbReference type="InterPro" id="IPR033139">
    <property type="entry name" value="Caspase_cys_AS"/>
</dbReference>
<dbReference type="PROSITE" id="PS51830">
    <property type="entry name" value="FIIND"/>
    <property type="match status" value="1"/>
</dbReference>
<dbReference type="GO" id="GO:0072557">
    <property type="term" value="C:IPAF inflammasome complex"/>
    <property type="evidence" value="ECO:0007669"/>
    <property type="project" value="TreeGrafter"/>
</dbReference>
<feature type="domain" description="Caspase family p20" evidence="11">
    <location>
        <begin position="129"/>
        <end position="258"/>
    </location>
</feature>
<dbReference type="GO" id="GO:0050727">
    <property type="term" value="P:regulation of inflammatory response"/>
    <property type="evidence" value="ECO:0007669"/>
    <property type="project" value="TreeGrafter"/>
</dbReference>
<keyword evidence="3" id="KW-0963">Cytoplasm</keyword>
<dbReference type="GO" id="GO:0006508">
    <property type="term" value="P:proteolysis"/>
    <property type="evidence" value="ECO:0007669"/>
    <property type="project" value="UniProtKB-KW"/>
</dbReference>
<keyword evidence="15" id="KW-1185">Reference proteome</keyword>
<evidence type="ECO:0000259" key="10">
    <source>
        <dbReference type="PROSITE" id="PS50207"/>
    </source>
</evidence>
<dbReference type="HOGENOM" id="CLU_036904_0_1_1"/>
<protein>
    <submittedName>
        <fullName evidence="14">Uncharacterized LOC102218041</fullName>
    </submittedName>
</protein>
<organism evidence="14 15">
    <name type="scientific">Xiphophorus maculatus</name>
    <name type="common">Southern platyfish</name>
    <name type="synonym">Platypoecilus maculatus</name>
    <dbReference type="NCBI Taxonomy" id="8083"/>
    <lineage>
        <taxon>Eukaryota</taxon>
        <taxon>Metazoa</taxon>
        <taxon>Chordata</taxon>
        <taxon>Craniata</taxon>
        <taxon>Vertebrata</taxon>
        <taxon>Euteleostomi</taxon>
        <taxon>Actinopterygii</taxon>
        <taxon>Neopterygii</taxon>
        <taxon>Teleostei</taxon>
        <taxon>Neoteleostei</taxon>
        <taxon>Acanthomorphata</taxon>
        <taxon>Ovalentaria</taxon>
        <taxon>Atherinomorphae</taxon>
        <taxon>Cyprinodontiformes</taxon>
        <taxon>Poeciliidae</taxon>
        <taxon>Poeciliinae</taxon>
        <taxon>Xiphophorus</taxon>
    </lineage>
</organism>
<evidence type="ECO:0000259" key="13">
    <source>
        <dbReference type="PROSITE" id="PS51830"/>
    </source>
</evidence>
<dbReference type="GO" id="GO:0004197">
    <property type="term" value="F:cysteine-type endopeptidase activity"/>
    <property type="evidence" value="ECO:0007669"/>
    <property type="project" value="InterPro"/>
</dbReference>
<evidence type="ECO:0000256" key="3">
    <source>
        <dbReference type="ARBA" id="ARBA00022490"/>
    </source>
</evidence>
<dbReference type="GeneTree" id="ENSGT00940000162428"/>
<sequence length="729" mass="83370">MTGLVLQKVKYRFVYKVSRHVLRRLVDLLLKDHVLNGEEEDIICEGRYSRADQARSLIDYVIRKGERASTRLIYHLQNIDPVLHSELGLSSDQPGLSVQLTPSVPTVEDFLKTIRTNPEVYPVTQTSLKNRVALLITNIKFSEESMNRRGAEKDEENMERLLSYLGYEVVKYTNLTGKAIDEALIDFTKHPKLKHTDSVFVVLMSHGKLGKILGVDWKEDKPDEFPINNIFKHLGSKSCPELRDKPKVIIIQACRGGHSAGYVLQSENHAADMLHHLILEKDFIYLSSCIPDNVSYRQRDRGSLLIQNIVEVFSPESYQEDIYGLFEKIEMETQQYSFDQQMMSEMTRNTLTKHFYPLTGIRKMSVLVKEDKDTVTDAFSESEGCSYGTSTKVSSHEKEEQEEREEDEEDEQEEEDEESAHTFKFCCEKCKSITQTHGTKLVTPQRISNGRFQMQLEGEGSYECSVTGLVFEASESVLVRYSVLSWSKFGSFLPNSWKFAGPIFDIDAVNKEASVLTSIHLPHSVCLGQTLDNAVSFKILHVVDEDFSEAFIEPPSGYSGSHVKWSVRSLSPVCPIIPADEQAEYHGMVMIYKQMNTNNIFHVYLVLNNVSAIKDVCEQVQSYQNKYVRVTKSSMCRLVEGIFRFSSEPVGVVRPQELEFTLAEIAVKGFFEVFFDKQPPFEWSLRKRRTDEVVWSAAIRADDWQAALKENPRKRARCDGESVLTVFIF</sequence>
<evidence type="ECO:0000256" key="4">
    <source>
        <dbReference type="ARBA" id="ARBA00022670"/>
    </source>
</evidence>
<dbReference type="InterPro" id="IPR029030">
    <property type="entry name" value="Caspase-like_dom_sf"/>
</dbReference>
<evidence type="ECO:0000256" key="8">
    <source>
        <dbReference type="RuleBase" id="RU003971"/>
    </source>
</evidence>
<dbReference type="GO" id="GO:0072559">
    <property type="term" value="C:NLRP3 inflammasome complex"/>
    <property type="evidence" value="ECO:0007669"/>
    <property type="project" value="TreeGrafter"/>
</dbReference>
<reference evidence="14" key="3">
    <citation type="submission" date="2025-08" db="UniProtKB">
        <authorList>
            <consortium name="Ensembl"/>
        </authorList>
    </citation>
    <scope>IDENTIFICATION</scope>
    <source>
        <strain evidence="14">JP 163 A</strain>
    </source>
</reference>
<dbReference type="eggNOG" id="KOG3573">
    <property type="taxonomic scope" value="Eukaryota"/>
</dbReference>
<dbReference type="Pfam" id="PF00619">
    <property type="entry name" value="CARD"/>
    <property type="match status" value="1"/>
</dbReference>
<dbReference type="Gene3D" id="1.10.533.10">
    <property type="entry name" value="Death Domain, Fas"/>
    <property type="match status" value="1"/>
</dbReference>
<feature type="domain" description="CARD" evidence="12">
    <location>
        <begin position="1"/>
        <end position="91"/>
    </location>
</feature>
<evidence type="ECO:0000259" key="12">
    <source>
        <dbReference type="PROSITE" id="PS50209"/>
    </source>
</evidence>
<dbReference type="STRING" id="8083.ENSXMAP00000018283"/>
<keyword evidence="6" id="KW-0788">Thiol protease</keyword>
<dbReference type="PROSITE" id="PS50209">
    <property type="entry name" value="CARD"/>
    <property type="match status" value="1"/>
</dbReference>
<keyword evidence="7" id="KW-0865">Zymogen</keyword>
<keyword evidence="5" id="KW-0378">Hydrolase</keyword>
<dbReference type="InterPro" id="IPR001309">
    <property type="entry name" value="Pept_C14_p20"/>
</dbReference>
<reference evidence="15" key="1">
    <citation type="submission" date="2012-01" db="EMBL/GenBank/DDBJ databases">
        <authorList>
            <person name="Walter R."/>
            <person name="Schartl M."/>
            <person name="Warren W."/>
        </authorList>
    </citation>
    <scope>NUCLEOTIDE SEQUENCE [LARGE SCALE GENOMIC DNA]</scope>
    <source>
        <strain evidence="15">JP 163 A</strain>
    </source>
</reference>
<proteinExistence type="inferred from homology"/>
<dbReference type="InParanoid" id="M4AUY8"/>
<dbReference type="InterPro" id="IPR025307">
    <property type="entry name" value="FIIND_dom"/>
</dbReference>
<dbReference type="PROSITE" id="PS01122">
    <property type="entry name" value="CASPASE_CYS"/>
    <property type="match status" value="1"/>
</dbReference>
<keyword evidence="4" id="KW-0645">Protease</keyword>
<dbReference type="SUPFAM" id="SSF52129">
    <property type="entry name" value="Caspase-like"/>
    <property type="match status" value="1"/>
</dbReference>
<dbReference type="PROSITE" id="PS01121">
    <property type="entry name" value="CASPASE_HIS"/>
    <property type="match status" value="1"/>
</dbReference>
<feature type="region of interest" description="Disordered" evidence="9">
    <location>
        <begin position="379"/>
        <end position="419"/>
    </location>
</feature>
<dbReference type="GO" id="GO:0042981">
    <property type="term" value="P:regulation of apoptotic process"/>
    <property type="evidence" value="ECO:0007669"/>
    <property type="project" value="InterPro"/>
</dbReference>
<comment type="subcellular location">
    <subcellularLocation>
        <location evidence="1">Cytoplasm</location>
        <location evidence="1">Cytosol</location>
    </subcellularLocation>
</comment>
<dbReference type="InterPro" id="IPR001315">
    <property type="entry name" value="CARD"/>
</dbReference>
<dbReference type="PRINTS" id="PR00376">
    <property type="entry name" value="IL1BCENZYME"/>
</dbReference>
<dbReference type="InterPro" id="IPR011029">
    <property type="entry name" value="DEATH-like_dom_sf"/>
</dbReference>
<accession>M4AUY8</accession>
<dbReference type="PANTHER" id="PTHR47901">
    <property type="entry name" value="CASPASE RECRUITMENT DOMAIN-CONTAINING PROTEIN 18"/>
    <property type="match status" value="1"/>
</dbReference>
<evidence type="ECO:0000259" key="11">
    <source>
        <dbReference type="PROSITE" id="PS50208"/>
    </source>
</evidence>
<dbReference type="Gene3D" id="3.30.70.1470">
    <property type="entry name" value="Caspase-like"/>
    <property type="match status" value="1"/>
</dbReference>
<dbReference type="Pfam" id="PF00656">
    <property type="entry name" value="Peptidase_C14"/>
    <property type="match status" value="1"/>
</dbReference>
<evidence type="ECO:0000256" key="1">
    <source>
        <dbReference type="ARBA" id="ARBA00004514"/>
    </source>
</evidence>
<dbReference type="PROSITE" id="PS50208">
    <property type="entry name" value="CASPASE_P20"/>
    <property type="match status" value="1"/>
</dbReference>
<reference evidence="15" key="2">
    <citation type="journal article" date="2013" name="Nat. Genet.">
        <title>The genome of the platyfish, Xiphophorus maculatus, provides insights into evolutionary adaptation and several complex traits.</title>
        <authorList>
            <person name="Schartl M."/>
            <person name="Walter R.B."/>
            <person name="Shen Y."/>
            <person name="Garcia T."/>
            <person name="Catchen J."/>
            <person name="Amores A."/>
            <person name="Braasch I."/>
            <person name="Chalopin D."/>
            <person name="Volff J.N."/>
            <person name="Lesch K.P."/>
            <person name="Bisazza A."/>
            <person name="Minx P."/>
            <person name="Hillier L."/>
            <person name="Wilson R.K."/>
            <person name="Fuerstenberg S."/>
            <person name="Boore J."/>
            <person name="Searle S."/>
            <person name="Postlethwait J.H."/>
            <person name="Warren W.C."/>
        </authorList>
    </citation>
    <scope>NUCLEOTIDE SEQUENCE [LARGE SCALE GENOMIC DNA]</scope>
    <source>
        <strain evidence="15">JP 163 A</strain>
    </source>
</reference>
<dbReference type="InterPro" id="IPR016129">
    <property type="entry name" value="Caspase_his_AS"/>
</dbReference>
<feature type="domain" description="FIIND" evidence="13">
    <location>
        <begin position="433"/>
        <end position="713"/>
    </location>
</feature>